<organism evidence="12">
    <name type="scientific">Candidatus Aschnera chinzeii</name>
    <dbReference type="NCBI Taxonomy" id="1485666"/>
    <lineage>
        <taxon>Bacteria</taxon>
        <taxon>Pseudomonadati</taxon>
        <taxon>Pseudomonadota</taxon>
        <taxon>Gammaproteobacteria</taxon>
        <taxon>Enterobacterales</taxon>
        <taxon>Enterobacteriaceae</taxon>
        <taxon>Candidatus Aschnera</taxon>
    </lineage>
</organism>
<accession>A0AAT9G484</accession>
<keyword evidence="2 8" id="KW-0488">Methylation</keyword>
<keyword evidence="3 8" id="KW-0699">rRNA-binding</keyword>
<dbReference type="PROSITE" id="PS00474">
    <property type="entry name" value="RIBOSOMAL_L3"/>
    <property type="match status" value="1"/>
</dbReference>
<evidence type="ECO:0000313" key="12">
    <source>
        <dbReference type="EMBL" id="BET44527.1"/>
    </source>
</evidence>
<dbReference type="Pfam" id="PF00297">
    <property type="entry name" value="Ribosomal_L3"/>
    <property type="match status" value="1"/>
</dbReference>
<sequence>MIGLIGKKLGMTRIFTNDGISIPISVIEVIKNVITQIKTNKIDGYNAIQLSAGRKKVNHIKKPEMGHYKKSGVEVGIILREFHVKEIDKFTLGQTIDIMYFKDIKKVDITGISKGKGFAGTIKRWNFASQDASHGNSLSHRVPGSIGQNQTPGKVFKGKKMPGRLGNTQVTTQNLEIIRIDIQRNLLLIKGSIPGSIGGNIIIKPAIKYPTGEQNALSNNK</sequence>
<evidence type="ECO:0000256" key="4">
    <source>
        <dbReference type="ARBA" id="ARBA00022884"/>
    </source>
</evidence>
<dbReference type="FunFam" id="3.30.160.810:FF:000001">
    <property type="entry name" value="50S ribosomal protein L3"/>
    <property type="match status" value="1"/>
</dbReference>
<dbReference type="InterPro" id="IPR009000">
    <property type="entry name" value="Transl_B-barrel_sf"/>
</dbReference>
<dbReference type="HAMAP" id="MF_01325_B">
    <property type="entry name" value="Ribosomal_uL3_B"/>
    <property type="match status" value="1"/>
</dbReference>
<protein>
    <recommendedName>
        <fullName evidence="7 8">Large ribosomal subunit protein uL3</fullName>
    </recommendedName>
</protein>
<evidence type="ECO:0000256" key="7">
    <source>
        <dbReference type="ARBA" id="ARBA00035243"/>
    </source>
</evidence>
<dbReference type="InterPro" id="IPR019926">
    <property type="entry name" value="Ribosomal_uL3_CS"/>
</dbReference>
<dbReference type="SUPFAM" id="SSF50447">
    <property type="entry name" value="Translation proteins"/>
    <property type="match status" value="1"/>
</dbReference>
<evidence type="ECO:0000256" key="2">
    <source>
        <dbReference type="ARBA" id="ARBA00022481"/>
    </source>
</evidence>
<evidence type="ECO:0000256" key="1">
    <source>
        <dbReference type="ARBA" id="ARBA00006540"/>
    </source>
</evidence>
<keyword evidence="4 8" id="KW-0694">RNA-binding</keyword>
<evidence type="ECO:0000256" key="11">
    <source>
        <dbReference type="SAM" id="MobiDB-lite"/>
    </source>
</evidence>
<dbReference type="Gene3D" id="2.40.30.10">
    <property type="entry name" value="Translation factors"/>
    <property type="match status" value="1"/>
</dbReference>
<evidence type="ECO:0000256" key="10">
    <source>
        <dbReference type="RuleBase" id="RU003906"/>
    </source>
</evidence>
<feature type="region of interest" description="Disordered" evidence="11">
    <location>
        <begin position="133"/>
        <end position="163"/>
    </location>
</feature>
<dbReference type="InterPro" id="IPR000597">
    <property type="entry name" value="Ribosomal_uL3"/>
</dbReference>
<comment type="similarity">
    <text evidence="1 8 9">Belongs to the universal ribosomal protein uL3 family.</text>
</comment>
<dbReference type="Gene3D" id="3.30.160.810">
    <property type="match status" value="1"/>
</dbReference>
<dbReference type="InterPro" id="IPR019927">
    <property type="entry name" value="Ribosomal_uL3_bac/org-type"/>
</dbReference>
<evidence type="ECO:0000256" key="5">
    <source>
        <dbReference type="ARBA" id="ARBA00022980"/>
    </source>
</evidence>
<dbReference type="PANTHER" id="PTHR11229:SF16">
    <property type="entry name" value="LARGE RIBOSOMAL SUBUNIT PROTEIN UL3C"/>
    <property type="match status" value="1"/>
</dbReference>
<dbReference type="NCBIfam" id="TIGR03625">
    <property type="entry name" value="L3_bact"/>
    <property type="match status" value="1"/>
</dbReference>
<comment type="subunit">
    <text evidence="8 10">Part of the 50S ribosomal subunit. Forms a cluster with proteins L14 and L19.</text>
</comment>
<dbReference type="GO" id="GO:0006412">
    <property type="term" value="P:translation"/>
    <property type="evidence" value="ECO:0007669"/>
    <property type="project" value="UniProtKB-UniRule"/>
</dbReference>
<proteinExistence type="inferred from homology"/>
<evidence type="ECO:0000256" key="3">
    <source>
        <dbReference type="ARBA" id="ARBA00022730"/>
    </source>
</evidence>
<reference evidence="12" key="1">
    <citation type="journal article" date="2023" name="Front. Microbiol.">
        <title>Genome analysis of Candidatus Aschnera chinzeii, the bacterial endosymbiont of the blood-sucking bat fly Penicillidia jenynsii (Insecta: Diptera: Nycteribiidae).</title>
        <authorList>
            <person name="Koga R."/>
            <person name="Moriyama M."/>
            <person name="Nozaki T."/>
            <person name="Fukatsu T."/>
        </authorList>
    </citation>
    <scope>NUCLEOTIDE SEQUENCE</scope>
    <source>
        <strain evidence="12">Kw-01</strain>
    </source>
</reference>
<evidence type="ECO:0000256" key="8">
    <source>
        <dbReference type="HAMAP-Rule" id="MF_01325"/>
    </source>
</evidence>
<evidence type="ECO:0000256" key="6">
    <source>
        <dbReference type="ARBA" id="ARBA00023274"/>
    </source>
</evidence>
<name>A0AAT9G484_9ENTR</name>
<dbReference type="GO" id="GO:0019843">
    <property type="term" value="F:rRNA binding"/>
    <property type="evidence" value="ECO:0007669"/>
    <property type="project" value="UniProtKB-UniRule"/>
</dbReference>
<dbReference type="EMBL" id="AP028961">
    <property type="protein sequence ID" value="BET44527.1"/>
    <property type="molecule type" value="Genomic_DNA"/>
</dbReference>
<gene>
    <name evidence="8 12" type="primary">rplC</name>
    <name evidence="12" type="ORF">ACHINZ_1970</name>
</gene>
<dbReference type="PANTHER" id="PTHR11229">
    <property type="entry name" value="50S RIBOSOMAL PROTEIN L3"/>
    <property type="match status" value="1"/>
</dbReference>
<comment type="PTM">
    <text evidence="8">Methylated by PrmB.</text>
</comment>
<dbReference type="GO" id="GO:0022625">
    <property type="term" value="C:cytosolic large ribosomal subunit"/>
    <property type="evidence" value="ECO:0007669"/>
    <property type="project" value="TreeGrafter"/>
</dbReference>
<comment type="function">
    <text evidence="8 10">One of the primary rRNA binding proteins, it binds directly near the 3'-end of the 23S rRNA, where it nucleates assembly of the 50S subunit.</text>
</comment>
<reference evidence="12" key="2">
    <citation type="submission" date="2023-10" db="EMBL/GenBank/DDBJ databases">
        <authorList>
            <person name="Koga R."/>
            <person name="Fukatsu T."/>
        </authorList>
    </citation>
    <scope>NUCLEOTIDE SEQUENCE</scope>
    <source>
        <strain evidence="12">Kw-01</strain>
    </source>
</reference>
<feature type="modified residue" description="N5-methylglutamine" evidence="8">
    <location>
        <position position="150"/>
    </location>
</feature>
<dbReference type="AlphaFoldDB" id="A0AAT9G484"/>
<dbReference type="GO" id="GO:0003735">
    <property type="term" value="F:structural constituent of ribosome"/>
    <property type="evidence" value="ECO:0007669"/>
    <property type="project" value="UniProtKB-UniRule"/>
</dbReference>
<keyword evidence="5 8" id="KW-0689">Ribosomal protein</keyword>
<evidence type="ECO:0000256" key="9">
    <source>
        <dbReference type="RuleBase" id="RU003905"/>
    </source>
</evidence>
<keyword evidence="6 8" id="KW-0687">Ribonucleoprotein</keyword>
<dbReference type="FunFam" id="2.40.30.10:FF:000004">
    <property type="entry name" value="50S ribosomal protein L3"/>
    <property type="match status" value="1"/>
</dbReference>